<gene>
    <name evidence="3" type="ORF">A3D99_01585</name>
</gene>
<dbReference type="Pfam" id="PF17773">
    <property type="entry name" value="UPF0176_N"/>
    <property type="match status" value="1"/>
</dbReference>
<dbReference type="InterPro" id="IPR036873">
    <property type="entry name" value="Rhodanese-like_dom_sf"/>
</dbReference>
<name>A0A1G1WZE8_9BACT</name>
<dbReference type="PANTHER" id="PTHR43268:SF3">
    <property type="entry name" value="RHODANESE-LIKE DOMAIN-CONTAINING PROTEIN 7-RELATED"/>
    <property type="match status" value="1"/>
</dbReference>
<dbReference type="InterPro" id="IPR022111">
    <property type="entry name" value="Rhodanese_C"/>
</dbReference>
<dbReference type="Gene3D" id="3.40.250.10">
    <property type="entry name" value="Rhodanese-like domain"/>
    <property type="match status" value="1"/>
</dbReference>
<dbReference type="EMBL" id="MHHR01000033">
    <property type="protein sequence ID" value="OGY33132.1"/>
    <property type="molecule type" value="Genomic_DNA"/>
</dbReference>
<evidence type="ECO:0000313" key="3">
    <source>
        <dbReference type="EMBL" id="OGY33132.1"/>
    </source>
</evidence>
<evidence type="ECO:0000259" key="2">
    <source>
        <dbReference type="PROSITE" id="PS50206"/>
    </source>
</evidence>
<dbReference type="CDD" id="cd01518">
    <property type="entry name" value="RHOD_YceA"/>
    <property type="match status" value="1"/>
</dbReference>
<organism evidence="3 4">
    <name type="scientific">Candidatus Andersenbacteria bacterium RIFCSPHIGHO2_12_FULL_45_11</name>
    <dbReference type="NCBI Taxonomy" id="1797281"/>
    <lineage>
        <taxon>Bacteria</taxon>
        <taxon>Candidatus Anderseniibacteriota</taxon>
    </lineage>
</organism>
<dbReference type="SUPFAM" id="SSF52821">
    <property type="entry name" value="Rhodanese/Cell cycle control phosphatase"/>
    <property type="match status" value="1"/>
</dbReference>
<feature type="compositionally biased region" description="Low complexity" evidence="1">
    <location>
        <begin position="98"/>
        <end position="116"/>
    </location>
</feature>
<protein>
    <recommendedName>
        <fullName evidence="2">Rhodanese domain-containing protein</fullName>
    </recommendedName>
</protein>
<dbReference type="Pfam" id="PF00581">
    <property type="entry name" value="Rhodanese"/>
    <property type="match status" value="1"/>
</dbReference>
<proteinExistence type="predicted"/>
<dbReference type="InterPro" id="IPR001763">
    <property type="entry name" value="Rhodanese-like_dom"/>
</dbReference>
<evidence type="ECO:0000313" key="4">
    <source>
        <dbReference type="Proteomes" id="UP000177528"/>
    </source>
</evidence>
<dbReference type="Proteomes" id="UP000177528">
    <property type="component" value="Unassembled WGS sequence"/>
</dbReference>
<feature type="domain" description="Rhodanese" evidence="2">
    <location>
        <begin position="139"/>
        <end position="232"/>
    </location>
</feature>
<dbReference type="AlphaFoldDB" id="A0A1G1WZE8"/>
<sequence length="308" mass="34598">MTQWYVFTPLTQTELLSIQATLQEIGKNHEMNGLILLATEGCNGTVAGPQEAVKFIKEYLITTFPISNFQDWESDVKPFKRFKVDIRQEIVALKKSDTPTPSSSPSGRGRGADSSPFQGEGGWGEIDHVSPADFHRMLEQDDVTILDTRNTYETAIGTFKNAIIPPLKSFHEFPNYVEKSAIPKDKPVLMFCTSGIRCEKAAEEMRSQGYEKVYQLDGGITNYIKEYPNGHWQGECFMFDHRVAVDKNLQPSKRYALCPSCGNPGDVRTTCIQCNMPCTLCEACLEKVPALCSKACKHNMKYKKMPIV</sequence>
<dbReference type="InterPro" id="IPR040503">
    <property type="entry name" value="TRHO_N"/>
</dbReference>
<dbReference type="InterPro" id="IPR020936">
    <property type="entry name" value="TrhO"/>
</dbReference>
<accession>A0A1G1WZE8</accession>
<dbReference type="PANTHER" id="PTHR43268">
    <property type="entry name" value="THIOSULFATE SULFURTRANSFERASE/RHODANESE-LIKE DOMAIN-CONTAINING PROTEIN 2"/>
    <property type="match status" value="1"/>
</dbReference>
<dbReference type="PROSITE" id="PS50206">
    <property type="entry name" value="RHODANESE_3"/>
    <property type="match status" value="1"/>
</dbReference>
<comment type="caution">
    <text evidence="3">The sequence shown here is derived from an EMBL/GenBank/DDBJ whole genome shotgun (WGS) entry which is preliminary data.</text>
</comment>
<reference evidence="3 4" key="1">
    <citation type="journal article" date="2016" name="Nat. Commun.">
        <title>Thousands of microbial genomes shed light on interconnected biogeochemical processes in an aquifer system.</title>
        <authorList>
            <person name="Anantharaman K."/>
            <person name="Brown C.T."/>
            <person name="Hug L.A."/>
            <person name="Sharon I."/>
            <person name="Castelle C.J."/>
            <person name="Probst A.J."/>
            <person name="Thomas B.C."/>
            <person name="Singh A."/>
            <person name="Wilkins M.J."/>
            <person name="Karaoz U."/>
            <person name="Brodie E.L."/>
            <person name="Williams K.H."/>
            <person name="Hubbard S.S."/>
            <person name="Banfield J.F."/>
        </authorList>
    </citation>
    <scope>NUCLEOTIDE SEQUENCE [LARGE SCALE GENOMIC DNA]</scope>
</reference>
<evidence type="ECO:0000256" key="1">
    <source>
        <dbReference type="SAM" id="MobiDB-lite"/>
    </source>
</evidence>
<feature type="region of interest" description="Disordered" evidence="1">
    <location>
        <begin position="94"/>
        <end position="124"/>
    </location>
</feature>
<dbReference type="SMART" id="SM00450">
    <property type="entry name" value="RHOD"/>
    <property type="match status" value="1"/>
</dbReference>
<dbReference type="Pfam" id="PF12368">
    <property type="entry name" value="Rhodanese_C"/>
    <property type="match status" value="1"/>
</dbReference>
<dbReference type="Gene3D" id="3.30.70.100">
    <property type="match status" value="1"/>
</dbReference>